<dbReference type="InterPro" id="IPR037185">
    <property type="entry name" value="EmrE-like"/>
</dbReference>
<keyword evidence="6 9" id="KW-1133">Transmembrane helix</keyword>
<reference evidence="11" key="1">
    <citation type="submission" date="2019-01" db="EMBL/GenBank/DDBJ databases">
        <authorList>
            <consortium name="Genoscope - CEA"/>
            <person name="William W."/>
        </authorList>
    </citation>
    <scope>NUCLEOTIDE SEQUENCE</scope>
    <source>
        <strain evidence="11">CR-1</strain>
    </source>
</reference>
<feature type="transmembrane region" description="Helical" evidence="9">
    <location>
        <begin position="285"/>
        <end position="307"/>
    </location>
</feature>
<keyword evidence="5 9" id="KW-0812">Transmembrane</keyword>
<dbReference type="Gene3D" id="1.10.3730.20">
    <property type="match status" value="1"/>
</dbReference>
<feature type="transmembrane region" description="Helical" evidence="9">
    <location>
        <begin position="227"/>
        <end position="248"/>
    </location>
</feature>
<dbReference type="GO" id="GO:0005886">
    <property type="term" value="C:plasma membrane"/>
    <property type="evidence" value="ECO:0007669"/>
    <property type="project" value="UniProtKB-SubCell"/>
</dbReference>
<feature type="domain" description="EamA" evidence="10">
    <location>
        <begin position="173"/>
        <end position="302"/>
    </location>
</feature>
<dbReference type="PANTHER" id="PTHR22911">
    <property type="entry name" value="ACYL-MALONYL CONDENSING ENZYME-RELATED"/>
    <property type="match status" value="1"/>
</dbReference>
<feature type="transmembrane region" description="Helical" evidence="9">
    <location>
        <begin position="122"/>
        <end position="139"/>
    </location>
</feature>
<sequence>MSKTAAARLSRAGGGEDPEAGDRLSGAACAVAGFLIWGLSPVYWKMLGHVPVFEILSHRIFWSFVFFIPLIAISSGRRRDILRAVKSVRISATLLLTTLLVGCNWLIYIWAVNHDHVMETSLGYYMSPLVSVFLGVFFLKERLRVFQIVSIALAAAGVLFLAVHHGKFPWVSLALAFTFALYGMARKTAAVGSVPGLFIETFLLLVPAAVWMAYVESHSGGHFLRDGAGTDLLLVGSAMLTGLPLLLFTMGARRLRLSTVGFLQYLTPSCTFLLAVFIYHEPFEFARMVAFVLIWIALLIYSVDMALSNR</sequence>
<feature type="transmembrane region" description="Helical" evidence="9">
    <location>
        <begin position="260"/>
        <end position="279"/>
    </location>
</feature>
<name>A0A484HGH7_9BACT</name>
<evidence type="ECO:0000256" key="3">
    <source>
        <dbReference type="ARBA" id="ARBA00022448"/>
    </source>
</evidence>
<evidence type="ECO:0000256" key="2">
    <source>
        <dbReference type="ARBA" id="ARBA00007362"/>
    </source>
</evidence>
<dbReference type="PANTHER" id="PTHR22911:SF137">
    <property type="entry name" value="SOLUTE CARRIER FAMILY 35 MEMBER G2-RELATED"/>
    <property type="match status" value="1"/>
</dbReference>
<dbReference type="NCBIfam" id="TIGR00688">
    <property type="entry name" value="rarD"/>
    <property type="match status" value="1"/>
</dbReference>
<dbReference type="SUPFAM" id="SSF103481">
    <property type="entry name" value="Multidrug resistance efflux transporter EmrE"/>
    <property type="match status" value="2"/>
</dbReference>
<feature type="transmembrane region" description="Helical" evidence="9">
    <location>
        <begin position="197"/>
        <end position="215"/>
    </location>
</feature>
<evidence type="ECO:0000256" key="8">
    <source>
        <dbReference type="SAM" id="MobiDB-lite"/>
    </source>
</evidence>
<evidence type="ECO:0000256" key="9">
    <source>
        <dbReference type="SAM" id="Phobius"/>
    </source>
</evidence>
<keyword evidence="7 9" id="KW-0472">Membrane</keyword>
<dbReference type="AlphaFoldDB" id="A0A484HGH7"/>
<keyword evidence="3" id="KW-0813">Transport</keyword>
<dbReference type="EMBL" id="CAACVI010000010">
    <property type="protein sequence ID" value="VEN73474.1"/>
    <property type="molecule type" value="Genomic_DNA"/>
</dbReference>
<evidence type="ECO:0000259" key="10">
    <source>
        <dbReference type="Pfam" id="PF00892"/>
    </source>
</evidence>
<evidence type="ECO:0000313" key="11">
    <source>
        <dbReference type="EMBL" id="VEN73474.1"/>
    </source>
</evidence>
<keyword evidence="4" id="KW-1003">Cell membrane</keyword>
<evidence type="ECO:0000256" key="6">
    <source>
        <dbReference type="ARBA" id="ARBA00022989"/>
    </source>
</evidence>
<accession>A0A484HGH7</accession>
<dbReference type="InterPro" id="IPR004626">
    <property type="entry name" value="RarD"/>
</dbReference>
<feature type="transmembrane region" description="Helical" evidence="9">
    <location>
        <begin position="146"/>
        <end position="162"/>
    </location>
</feature>
<evidence type="ECO:0000256" key="7">
    <source>
        <dbReference type="ARBA" id="ARBA00023136"/>
    </source>
</evidence>
<evidence type="ECO:0000256" key="1">
    <source>
        <dbReference type="ARBA" id="ARBA00004651"/>
    </source>
</evidence>
<feature type="transmembrane region" description="Helical" evidence="9">
    <location>
        <begin position="88"/>
        <end position="110"/>
    </location>
</feature>
<evidence type="ECO:0000256" key="4">
    <source>
        <dbReference type="ARBA" id="ARBA00022475"/>
    </source>
</evidence>
<feature type="transmembrane region" description="Helical" evidence="9">
    <location>
        <begin position="60"/>
        <end position="76"/>
    </location>
</feature>
<feature type="region of interest" description="Disordered" evidence="8">
    <location>
        <begin position="1"/>
        <end position="21"/>
    </location>
</feature>
<comment type="similarity">
    <text evidence="2">Belongs to the EamA transporter family.</text>
</comment>
<feature type="transmembrane region" description="Helical" evidence="9">
    <location>
        <begin position="21"/>
        <end position="40"/>
    </location>
</feature>
<comment type="subcellular location">
    <subcellularLocation>
        <location evidence="1">Cell membrane</location>
        <topology evidence="1">Multi-pass membrane protein</topology>
    </subcellularLocation>
</comment>
<evidence type="ECO:0000256" key="5">
    <source>
        <dbReference type="ARBA" id="ARBA00022692"/>
    </source>
</evidence>
<feature type="domain" description="EamA" evidence="10">
    <location>
        <begin position="25"/>
        <end position="161"/>
    </location>
</feature>
<protein>
    <submittedName>
        <fullName evidence="11">Uncharacterized transporter YojE</fullName>
    </submittedName>
</protein>
<feature type="transmembrane region" description="Helical" evidence="9">
    <location>
        <begin position="168"/>
        <end position="185"/>
    </location>
</feature>
<proteinExistence type="inferred from homology"/>
<dbReference type="Pfam" id="PF00892">
    <property type="entry name" value="EamA"/>
    <property type="match status" value="2"/>
</dbReference>
<organism evidence="11">
    <name type="scientific">uncultured Desulfobacteraceae bacterium</name>
    <dbReference type="NCBI Taxonomy" id="218296"/>
    <lineage>
        <taxon>Bacteria</taxon>
        <taxon>Pseudomonadati</taxon>
        <taxon>Thermodesulfobacteriota</taxon>
        <taxon>Desulfobacteria</taxon>
        <taxon>Desulfobacterales</taxon>
        <taxon>Desulfobacteraceae</taxon>
        <taxon>environmental samples</taxon>
    </lineage>
</organism>
<dbReference type="InterPro" id="IPR000620">
    <property type="entry name" value="EamA_dom"/>
</dbReference>
<gene>
    <name evidence="11" type="primary">yojE</name>
    <name evidence="11" type="ORF">EPICR_180028</name>
</gene>